<feature type="compositionally biased region" description="Basic and acidic residues" evidence="1">
    <location>
        <begin position="194"/>
        <end position="217"/>
    </location>
</feature>
<sequence>MQRKGGRGGGRHDVEAVLDELYATPPPGFVSRREELAAEAKAAGRVEDARRIRAARRPTLAAWAANLLWRAQPDESQRFLELGRALREAYRTLDAAGISELSAQRRRVVSALSQQAARLARESGHRLSDSAQQDVEATLRAVLADPEAADRWAGGRLEGALTPPSEFPFESAPTPGLPQKPTRPAATPPAPRKGTKDELAERRRERQERLARAREAAEGAAQRLRRHRADQADAEALLQRAHERHEQAGQQVSAAEQQVSAAEQQLHQARQELQRADRERREAEERHQAVVDALARAEREAREAAQEVKRLTARGSRSGPS</sequence>
<accession>A0A117NYU0</accession>
<dbReference type="RefSeq" id="WP_062155677.1">
    <property type="nucleotide sequence ID" value="NZ_KQ947993.1"/>
</dbReference>
<dbReference type="AlphaFoldDB" id="A0A117NYU0"/>
<dbReference type="Proteomes" id="UP000054024">
    <property type="component" value="Unassembled WGS sequence"/>
</dbReference>
<proteinExistence type="predicted"/>
<name>A0A117NYU0_9ACTN</name>
<reference evidence="2 3" key="1">
    <citation type="submission" date="2015-10" db="EMBL/GenBank/DDBJ databases">
        <title>Draft genome sequence of Streptomyces curacoi DSM 40107, type strain for the species Streptomyces curacoi.</title>
        <authorList>
            <person name="Ruckert C."/>
            <person name="Winkler A."/>
            <person name="Kalinowski J."/>
            <person name="Kampfer P."/>
            <person name="Glaeser S."/>
        </authorList>
    </citation>
    <scope>NUCLEOTIDE SEQUENCE [LARGE SCALE GENOMIC DNA]</scope>
    <source>
        <strain evidence="2 3">DSM 40107</strain>
    </source>
</reference>
<feature type="region of interest" description="Disordered" evidence="1">
    <location>
        <begin position="157"/>
        <end position="321"/>
    </location>
</feature>
<comment type="caution">
    <text evidence="2">The sequence shown here is derived from an EMBL/GenBank/DDBJ whole genome shotgun (WGS) entry which is preliminary data.</text>
</comment>
<keyword evidence="3" id="KW-1185">Reference proteome</keyword>
<organism evidence="2 3">
    <name type="scientific">Streptomyces curacoi</name>
    <dbReference type="NCBI Taxonomy" id="146536"/>
    <lineage>
        <taxon>Bacteria</taxon>
        <taxon>Bacillati</taxon>
        <taxon>Actinomycetota</taxon>
        <taxon>Actinomycetes</taxon>
        <taxon>Kitasatosporales</taxon>
        <taxon>Streptomycetaceae</taxon>
        <taxon>Streptomyces</taxon>
    </lineage>
</organism>
<feature type="compositionally biased region" description="Basic and acidic residues" evidence="1">
    <location>
        <begin position="269"/>
        <end position="310"/>
    </location>
</feature>
<gene>
    <name evidence="2" type="ORF">AQI70_30435</name>
</gene>
<dbReference type="STRING" id="146536.AQI70_30435"/>
<protein>
    <submittedName>
        <fullName evidence="2">Uncharacterized protein</fullName>
    </submittedName>
</protein>
<dbReference type="EMBL" id="LMWJ01000025">
    <property type="protein sequence ID" value="KUM69955.1"/>
    <property type="molecule type" value="Genomic_DNA"/>
</dbReference>
<feature type="compositionally biased region" description="Low complexity" evidence="1">
    <location>
        <begin position="248"/>
        <end position="265"/>
    </location>
</feature>
<evidence type="ECO:0000313" key="3">
    <source>
        <dbReference type="Proteomes" id="UP000054024"/>
    </source>
</evidence>
<evidence type="ECO:0000256" key="1">
    <source>
        <dbReference type="SAM" id="MobiDB-lite"/>
    </source>
</evidence>
<evidence type="ECO:0000313" key="2">
    <source>
        <dbReference type="EMBL" id="KUM69955.1"/>
    </source>
</evidence>